<sequence length="162" mass="18559">MKKLIFIIVVIVGIVNQISAQEISEHAIGFRIGDNDGFGAEISYQKKLNDVNRLEFDLGLRNTTYRNAWKLSGIYQWVWNIEGGFNWYAGFGAGIGTWNHKDKYEYDDEDGLFINGDGNVGIEYNFEIPLLISIDFRPELGIINNYGDNLDFDLALSLRYQF</sequence>
<comment type="caution">
    <text evidence="1">The sequence shown here is derived from an EMBL/GenBank/DDBJ whole genome shotgun (WGS) entry which is preliminary data.</text>
</comment>
<organism evidence="1 2">
    <name type="scientific">Aureibaculum marinum</name>
    <dbReference type="NCBI Taxonomy" id="2487930"/>
    <lineage>
        <taxon>Bacteria</taxon>
        <taxon>Pseudomonadati</taxon>
        <taxon>Bacteroidota</taxon>
        <taxon>Flavobacteriia</taxon>
        <taxon>Flavobacteriales</taxon>
        <taxon>Flavobacteriaceae</taxon>
        <taxon>Aureibaculum</taxon>
    </lineage>
</organism>
<evidence type="ECO:0000313" key="1">
    <source>
        <dbReference type="EMBL" id="RPE00010.1"/>
    </source>
</evidence>
<proteinExistence type="predicted"/>
<dbReference type="RefSeq" id="WP_123896244.1">
    <property type="nucleotide sequence ID" value="NZ_RPFJ01000002.1"/>
</dbReference>
<dbReference type="AlphaFoldDB" id="A0A3N4P8H2"/>
<accession>A0A3N4P8H2</accession>
<evidence type="ECO:0000313" key="2">
    <source>
        <dbReference type="Proteomes" id="UP000270856"/>
    </source>
</evidence>
<protein>
    <recommendedName>
        <fullName evidence="3">Outer membrane protein beta-barrel domain-containing protein</fullName>
    </recommendedName>
</protein>
<dbReference type="SUPFAM" id="SSF56925">
    <property type="entry name" value="OMPA-like"/>
    <property type="match status" value="1"/>
</dbReference>
<dbReference type="Proteomes" id="UP000270856">
    <property type="component" value="Unassembled WGS sequence"/>
</dbReference>
<dbReference type="OrthoDB" id="978645at2"/>
<keyword evidence="2" id="KW-1185">Reference proteome</keyword>
<reference evidence="1 2" key="1">
    <citation type="submission" date="2018-11" db="EMBL/GenBank/DDBJ databases">
        <title>Aureibaculum marinum gen. nov., sp. nov., a member of the family Flavobacteriaceae isolated from the Bohai Sea.</title>
        <authorList>
            <person name="Ji X."/>
        </authorList>
    </citation>
    <scope>NUCLEOTIDE SEQUENCE [LARGE SCALE GENOMIC DNA]</scope>
    <source>
        <strain evidence="1 2">BH-SD17</strain>
    </source>
</reference>
<dbReference type="EMBL" id="RPFJ01000002">
    <property type="protein sequence ID" value="RPE00010.1"/>
    <property type="molecule type" value="Genomic_DNA"/>
</dbReference>
<name>A0A3N4P8H2_9FLAO</name>
<dbReference type="InterPro" id="IPR011250">
    <property type="entry name" value="OMP/PagP_B-barrel"/>
</dbReference>
<gene>
    <name evidence="1" type="ORF">EGM88_01745</name>
</gene>
<evidence type="ECO:0008006" key="3">
    <source>
        <dbReference type="Google" id="ProtNLM"/>
    </source>
</evidence>